<sequence length="239" mass="28082">MRAPELKEARIKKEIFALYNAWDAYLFEKAQHHATAALGWIEKYKRFNELKETLIEQKEILQKILEQESPWIVLNHYTKAMQYGSRQKYDFAILLLYRTLELLLSLRLKEKYDINASAPDYSAFPDLLEKFNQKVKEIYGRAAKLQNSLPLKIGLMAGITLLSIFDDPIVQNVDLKHVREQADNRNQGILAHGLKPNTKKQFDSMNREFKPIIKRFLKSYFPDESFESLLEKFKPVNLN</sequence>
<dbReference type="Proteomes" id="UP000886111">
    <property type="component" value="Unassembled WGS sequence"/>
</dbReference>
<protein>
    <recommendedName>
        <fullName evidence="2">TIGR02710 family CRISPR-associated protein</fullName>
    </recommendedName>
</protein>
<organism evidence="1">
    <name type="scientific">Caldithrix abyssi</name>
    <dbReference type="NCBI Taxonomy" id="187145"/>
    <lineage>
        <taxon>Bacteria</taxon>
        <taxon>Pseudomonadati</taxon>
        <taxon>Calditrichota</taxon>
        <taxon>Calditrichia</taxon>
        <taxon>Calditrichales</taxon>
        <taxon>Calditrichaceae</taxon>
        <taxon>Caldithrix</taxon>
    </lineage>
</organism>
<evidence type="ECO:0008006" key="2">
    <source>
        <dbReference type="Google" id="ProtNLM"/>
    </source>
</evidence>
<dbReference type="AlphaFoldDB" id="A0A7V5H4D7"/>
<accession>A0A7V5H4D7</accession>
<evidence type="ECO:0000313" key="1">
    <source>
        <dbReference type="EMBL" id="HHE55656.1"/>
    </source>
</evidence>
<dbReference type="EMBL" id="DRTD01000575">
    <property type="protein sequence ID" value="HHE55656.1"/>
    <property type="molecule type" value="Genomic_DNA"/>
</dbReference>
<proteinExistence type="predicted"/>
<dbReference type="Pfam" id="PF09670">
    <property type="entry name" value="Cas_Cas02710"/>
    <property type="match status" value="1"/>
</dbReference>
<comment type="caution">
    <text evidence="1">The sequence shown here is derived from an EMBL/GenBank/DDBJ whole genome shotgun (WGS) entry which is preliminary data.</text>
</comment>
<gene>
    <name evidence="1" type="ORF">ENL21_07730</name>
</gene>
<name>A0A7V5H4D7_CALAY</name>
<reference evidence="1" key="1">
    <citation type="journal article" date="2020" name="mSystems">
        <title>Genome- and Community-Level Interaction Insights into Carbon Utilization and Element Cycling Functions of Hydrothermarchaeota in Hydrothermal Sediment.</title>
        <authorList>
            <person name="Zhou Z."/>
            <person name="Liu Y."/>
            <person name="Xu W."/>
            <person name="Pan J."/>
            <person name="Luo Z.H."/>
            <person name="Li M."/>
        </authorList>
    </citation>
    <scope>NUCLEOTIDE SEQUENCE [LARGE SCALE GENOMIC DNA]</scope>
    <source>
        <strain evidence="1">HyVt-76</strain>
    </source>
</reference>